<name>A0ABV8LHZ4_9ACTN</name>
<evidence type="ECO:0000313" key="2">
    <source>
        <dbReference type="EMBL" id="MFC4130591.1"/>
    </source>
</evidence>
<organism evidence="2 3">
    <name type="scientific">Hamadaea flava</name>
    <dbReference type="NCBI Taxonomy" id="1742688"/>
    <lineage>
        <taxon>Bacteria</taxon>
        <taxon>Bacillati</taxon>
        <taxon>Actinomycetota</taxon>
        <taxon>Actinomycetes</taxon>
        <taxon>Micromonosporales</taxon>
        <taxon>Micromonosporaceae</taxon>
        <taxon>Hamadaea</taxon>
    </lineage>
</organism>
<sequence length="299" mass="32841">MTIPVGRSSQPHDLAAAIFTALAEEFLYATQAPRPFYLRDKQNTQSDPFDELVSDVLSRRLPQGILVITSGKPLVSPDLVVARPEETRLLIAGGTDLDARRIVAVEVKKVNSDASGRAARSTGIDYNSTPPAATVKVESAAGNLLRVPAFYLFVVLLPHGEDQVVQTLALVTGSALNQDIQLYDDATGVRQKSIGLGTFGDGLDRQRPMFVFANPLGWPWLTGEATLLHDRSDLAEEQNLVRVREVERTAKDGTVHTFWCYRLRRGVPDITGPKVSEPFPTPANRKTETTPRGRFQVKL</sequence>
<protein>
    <submittedName>
        <fullName evidence="2">Uncharacterized protein</fullName>
    </submittedName>
</protein>
<keyword evidence="3" id="KW-1185">Reference proteome</keyword>
<reference evidence="3" key="1">
    <citation type="journal article" date="2019" name="Int. J. Syst. Evol. Microbiol.">
        <title>The Global Catalogue of Microorganisms (GCM) 10K type strain sequencing project: providing services to taxonomists for standard genome sequencing and annotation.</title>
        <authorList>
            <consortium name="The Broad Institute Genomics Platform"/>
            <consortium name="The Broad Institute Genome Sequencing Center for Infectious Disease"/>
            <person name="Wu L."/>
            <person name="Ma J."/>
        </authorList>
    </citation>
    <scope>NUCLEOTIDE SEQUENCE [LARGE SCALE GENOMIC DNA]</scope>
    <source>
        <strain evidence="3">CGMCC 4.7289</strain>
    </source>
</reference>
<gene>
    <name evidence="2" type="ORF">ACFOZ4_08235</name>
</gene>
<dbReference type="EMBL" id="JBHSAY010000005">
    <property type="protein sequence ID" value="MFC4130591.1"/>
    <property type="molecule type" value="Genomic_DNA"/>
</dbReference>
<accession>A0ABV8LHZ4</accession>
<evidence type="ECO:0000313" key="3">
    <source>
        <dbReference type="Proteomes" id="UP001595816"/>
    </source>
</evidence>
<comment type="caution">
    <text evidence="2">The sequence shown here is derived from an EMBL/GenBank/DDBJ whole genome shotgun (WGS) entry which is preliminary data.</text>
</comment>
<dbReference type="Proteomes" id="UP001595816">
    <property type="component" value="Unassembled WGS sequence"/>
</dbReference>
<proteinExistence type="predicted"/>
<feature type="region of interest" description="Disordered" evidence="1">
    <location>
        <begin position="272"/>
        <end position="299"/>
    </location>
</feature>
<evidence type="ECO:0000256" key="1">
    <source>
        <dbReference type="SAM" id="MobiDB-lite"/>
    </source>
</evidence>